<dbReference type="RefSeq" id="WP_165848579.1">
    <property type="nucleotide sequence ID" value="NZ_FUIG01000024.1"/>
</dbReference>
<keyword evidence="1" id="KW-0472">Membrane</keyword>
<dbReference type="Proteomes" id="UP000245698">
    <property type="component" value="Unassembled WGS sequence"/>
</dbReference>
<proteinExistence type="predicted"/>
<sequence>MGRSAPWSAPIKEYLSSSDRTAVIGLLIKGGVVLWVLAIILVVFFG</sequence>
<evidence type="ECO:0000256" key="1">
    <source>
        <dbReference type="SAM" id="Phobius"/>
    </source>
</evidence>
<gene>
    <name evidence="2" type="ORF">BQ8482_180401</name>
</gene>
<keyword evidence="1" id="KW-1133">Transmembrane helix</keyword>
<feature type="transmembrane region" description="Helical" evidence="1">
    <location>
        <begin position="21"/>
        <end position="45"/>
    </location>
</feature>
<dbReference type="AlphaFoldDB" id="A0A2P9AJA1"/>
<keyword evidence="3" id="KW-1185">Reference proteome</keyword>
<name>A0A2P9AJA1_9HYPH</name>
<reference evidence="3" key="1">
    <citation type="submission" date="2016-12" db="EMBL/GenBank/DDBJ databases">
        <authorList>
            <person name="Brunel B."/>
        </authorList>
    </citation>
    <scope>NUCLEOTIDE SEQUENCE [LARGE SCALE GENOMIC DNA]</scope>
</reference>
<keyword evidence="1" id="KW-0812">Transmembrane</keyword>
<evidence type="ECO:0000313" key="3">
    <source>
        <dbReference type="Proteomes" id="UP000245698"/>
    </source>
</evidence>
<organism evidence="2 3">
    <name type="scientific">Mesorhizobium delmotii</name>
    <dbReference type="NCBI Taxonomy" id="1631247"/>
    <lineage>
        <taxon>Bacteria</taxon>
        <taxon>Pseudomonadati</taxon>
        <taxon>Pseudomonadota</taxon>
        <taxon>Alphaproteobacteria</taxon>
        <taxon>Hyphomicrobiales</taxon>
        <taxon>Phyllobacteriaceae</taxon>
        <taxon>Mesorhizobium</taxon>
    </lineage>
</organism>
<evidence type="ECO:0000313" key="2">
    <source>
        <dbReference type="EMBL" id="SJM31173.1"/>
    </source>
</evidence>
<dbReference type="EMBL" id="FUIG01000024">
    <property type="protein sequence ID" value="SJM31173.1"/>
    <property type="molecule type" value="Genomic_DNA"/>
</dbReference>
<protein>
    <submittedName>
        <fullName evidence="2">Uncharacterized protein</fullName>
    </submittedName>
</protein>
<accession>A0A2P9AJA1</accession>